<evidence type="ECO:0000313" key="10">
    <source>
        <dbReference type="EMBL" id="MFC5987736.1"/>
    </source>
</evidence>
<dbReference type="RefSeq" id="WP_379895151.1">
    <property type="nucleotide sequence ID" value="NZ_CBCSCT010000032.1"/>
</dbReference>
<keyword evidence="2" id="KW-0732">Signal</keyword>
<dbReference type="InterPro" id="IPR006059">
    <property type="entry name" value="SBP"/>
</dbReference>
<dbReference type="Pfam" id="PF01547">
    <property type="entry name" value="SBP_bac_1"/>
    <property type="match status" value="1"/>
</dbReference>
<evidence type="ECO:0000256" key="2">
    <source>
        <dbReference type="ARBA" id="ARBA00022729"/>
    </source>
</evidence>
<dbReference type="SUPFAM" id="SSF46785">
    <property type="entry name" value="Winged helix' DNA-binding domain"/>
    <property type="match status" value="1"/>
</dbReference>
<feature type="domain" description="HTH gntR-type" evidence="9">
    <location>
        <begin position="10"/>
        <end position="78"/>
    </location>
</feature>
<dbReference type="SUPFAM" id="SSF53850">
    <property type="entry name" value="Periplasmic binding protein-like II"/>
    <property type="match status" value="1"/>
</dbReference>
<comment type="caution">
    <text evidence="10">The sequence shown here is derived from an EMBL/GenBank/DDBJ whole genome shotgun (WGS) entry which is preliminary data.</text>
</comment>
<accession>A0ABW1IRQ2</accession>
<keyword evidence="8" id="KW-0449">Lipoprotein</keyword>
<evidence type="ECO:0000256" key="5">
    <source>
        <dbReference type="ARBA" id="ARBA00023136"/>
    </source>
</evidence>
<evidence type="ECO:0000256" key="4">
    <source>
        <dbReference type="ARBA" id="ARBA00023125"/>
    </source>
</evidence>
<evidence type="ECO:0000256" key="6">
    <source>
        <dbReference type="ARBA" id="ARBA00023139"/>
    </source>
</evidence>
<gene>
    <name evidence="10" type="ORF">ACFPXP_15125</name>
</gene>
<dbReference type="PANTHER" id="PTHR43649:SF33">
    <property type="entry name" value="POLYGALACTURONAN_RHAMNOGALACTURONAN-BINDING PROTEIN YTCQ"/>
    <property type="match status" value="1"/>
</dbReference>
<reference evidence="11" key="1">
    <citation type="journal article" date="2019" name="Int. J. Syst. Evol. Microbiol.">
        <title>The Global Catalogue of Microorganisms (GCM) 10K type strain sequencing project: providing services to taxonomists for standard genome sequencing and annotation.</title>
        <authorList>
            <consortium name="The Broad Institute Genomics Platform"/>
            <consortium name="The Broad Institute Genome Sequencing Center for Infectious Disease"/>
            <person name="Wu L."/>
            <person name="Ma J."/>
        </authorList>
    </citation>
    <scope>NUCLEOTIDE SEQUENCE [LARGE SCALE GENOMIC DNA]</scope>
    <source>
        <strain evidence="11">CCM 8749</strain>
    </source>
</reference>
<dbReference type="Gene3D" id="1.10.10.10">
    <property type="entry name" value="Winged helix-like DNA-binding domain superfamily/Winged helix DNA-binding domain"/>
    <property type="match status" value="1"/>
</dbReference>
<evidence type="ECO:0000256" key="8">
    <source>
        <dbReference type="ARBA" id="ARBA00023288"/>
    </source>
</evidence>
<evidence type="ECO:0000259" key="9">
    <source>
        <dbReference type="PROSITE" id="PS50949"/>
    </source>
</evidence>
<proteinExistence type="predicted"/>
<dbReference type="InterPro" id="IPR050490">
    <property type="entry name" value="Bact_solute-bd_prot1"/>
</dbReference>
<keyword evidence="7" id="KW-0804">Transcription</keyword>
<organism evidence="10 11">
    <name type="scientific">Marinicrinis lubricantis</name>
    <dbReference type="NCBI Taxonomy" id="2086470"/>
    <lineage>
        <taxon>Bacteria</taxon>
        <taxon>Bacillati</taxon>
        <taxon>Bacillota</taxon>
        <taxon>Bacilli</taxon>
        <taxon>Bacillales</taxon>
        <taxon>Paenibacillaceae</taxon>
    </lineage>
</organism>
<evidence type="ECO:0000256" key="1">
    <source>
        <dbReference type="ARBA" id="ARBA00022475"/>
    </source>
</evidence>
<keyword evidence="1" id="KW-1003">Cell membrane</keyword>
<evidence type="ECO:0000256" key="7">
    <source>
        <dbReference type="ARBA" id="ARBA00023163"/>
    </source>
</evidence>
<keyword evidence="4" id="KW-0238">DNA-binding</keyword>
<dbReference type="Gene3D" id="3.40.190.10">
    <property type="entry name" value="Periplasmic binding protein-like II"/>
    <property type="match status" value="1"/>
</dbReference>
<keyword evidence="6" id="KW-0564">Palmitate</keyword>
<dbReference type="SMART" id="SM00345">
    <property type="entry name" value="HTH_GNTR"/>
    <property type="match status" value="1"/>
</dbReference>
<dbReference type="EMBL" id="JBHSQV010000169">
    <property type="protein sequence ID" value="MFC5987736.1"/>
    <property type="molecule type" value="Genomic_DNA"/>
</dbReference>
<keyword evidence="11" id="KW-1185">Reference proteome</keyword>
<dbReference type="CDD" id="cd07377">
    <property type="entry name" value="WHTH_GntR"/>
    <property type="match status" value="1"/>
</dbReference>
<keyword evidence="3" id="KW-0805">Transcription regulation</keyword>
<keyword evidence="5" id="KW-0472">Membrane</keyword>
<dbReference type="PROSITE" id="PS50949">
    <property type="entry name" value="HTH_GNTR"/>
    <property type="match status" value="1"/>
</dbReference>
<sequence length="453" mass="52446">MNKPSRTTFRARLQEMIHTLRTQIESGELQSGDYLPSENRLGEIFRLSKKSVRTGLEQLVADNLIRKIPRVGNQIIGPAASTSSVNTIRVGYYASLNTDAAMDQMIEQFQQRYPNIRVQGIELPFEDYYKTTSQYVQHQMIDVVTLSHSDYLKYKENDQLDLFTPLQIHPQTFSTLNRAFEHKGDIYAEPFVFSPVILCYNKDHFRQLGLPEPDRGWTWHKLSELLMRIKDNSNHFGFYFHLMSDNRWPIFLLQSEASFHRNENGELCADSHAYDGLSLCRDLIYNQGFPFYISEKDEDTDALFIEQKISMMMTTYFGLNHLQNVPFEYDIAPLPAYKNDSTLLLATGAAVSAQSDRLDAARAFVDYLISEEGQSVIRQHTLSIPANQRISEQTVRPELSAPARYHMYRHITHTFRLHSDLNLSTSDLSAIRDRLKFFWSNIEQTMACKSLTY</sequence>
<evidence type="ECO:0000313" key="11">
    <source>
        <dbReference type="Proteomes" id="UP001596250"/>
    </source>
</evidence>
<dbReference type="PANTHER" id="PTHR43649">
    <property type="entry name" value="ARABINOSE-BINDING PROTEIN-RELATED"/>
    <property type="match status" value="1"/>
</dbReference>
<dbReference type="Pfam" id="PF00392">
    <property type="entry name" value="GntR"/>
    <property type="match status" value="1"/>
</dbReference>
<protein>
    <submittedName>
        <fullName evidence="10">Extracellular solute-binding protein</fullName>
    </submittedName>
</protein>
<name>A0ABW1IRQ2_9BACL</name>
<dbReference type="InterPro" id="IPR036388">
    <property type="entry name" value="WH-like_DNA-bd_sf"/>
</dbReference>
<dbReference type="InterPro" id="IPR036390">
    <property type="entry name" value="WH_DNA-bd_sf"/>
</dbReference>
<evidence type="ECO:0000256" key="3">
    <source>
        <dbReference type="ARBA" id="ARBA00023015"/>
    </source>
</evidence>
<dbReference type="Proteomes" id="UP001596250">
    <property type="component" value="Unassembled WGS sequence"/>
</dbReference>
<dbReference type="InterPro" id="IPR000524">
    <property type="entry name" value="Tscrpt_reg_HTH_GntR"/>
</dbReference>